<dbReference type="Proteomes" id="UP000264492">
    <property type="component" value="Unassembled WGS sequence"/>
</dbReference>
<evidence type="ECO:0000313" key="3">
    <source>
        <dbReference type="EMBL" id="RDZ26549.1"/>
    </source>
</evidence>
<name>A0A371JY07_9GAMM</name>
<dbReference type="Gene3D" id="3.40.710.10">
    <property type="entry name" value="DD-peptidase/beta-lactamase superfamily"/>
    <property type="match status" value="1"/>
</dbReference>
<dbReference type="InterPro" id="IPR050491">
    <property type="entry name" value="AmpC-like"/>
</dbReference>
<organism evidence="3 4">
    <name type="scientific">Lysobacter silvisoli</name>
    <dbReference type="NCBI Taxonomy" id="2293254"/>
    <lineage>
        <taxon>Bacteria</taxon>
        <taxon>Pseudomonadati</taxon>
        <taxon>Pseudomonadota</taxon>
        <taxon>Gammaproteobacteria</taxon>
        <taxon>Lysobacterales</taxon>
        <taxon>Lysobacteraceae</taxon>
        <taxon>Lysobacter</taxon>
    </lineage>
</organism>
<evidence type="ECO:0000259" key="2">
    <source>
        <dbReference type="Pfam" id="PF00144"/>
    </source>
</evidence>
<reference evidence="3 4" key="1">
    <citation type="submission" date="2018-08" db="EMBL/GenBank/DDBJ databases">
        <title>Lysobacter sp. zong2l5, whole genome shotgun sequence.</title>
        <authorList>
            <person name="Zhang X."/>
            <person name="Feng G."/>
            <person name="Zhu H."/>
        </authorList>
    </citation>
    <scope>NUCLEOTIDE SEQUENCE [LARGE SCALE GENOMIC DNA]</scope>
    <source>
        <strain evidence="4">zong2l5</strain>
    </source>
</reference>
<dbReference type="RefSeq" id="WP_115860690.1">
    <property type="nucleotide sequence ID" value="NZ_QTSU01000003.1"/>
</dbReference>
<feature type="signal peptide" evidence="1">
    <location>
        <begin position="1"/>
        <end position="23"/>
    </location>
</feature>
<keyword evidence="1" id="KW-0732">Signal</keyword>
<dbReference type="GO" id="GO:0016787">
    <property type="term" value="F:hydrolase activity"/>
    <property type="evidence" value="ECO:0007669"/>
    <property type="project" value="UniProtKB-KW"/>
</dbReference>
<gene>
    <name evidence="3" type="ORF">DX914_16310</name>
</gene>
<keyword evidence="3" id="KW-0378">Hydrolase</keyword>
<feature type="chain" id="PRO_5017002023" evidence="1">
    <location>
        <begin position="24"/>
        <end position="367"/>
    </location>
</feature>
<dbReference type="EMBL" id="QTSU01000003">
    <property type="protein sequence ID" value="RDZ26549.1"/>
    <property type="molecule type" value="Genomic_DNA"/>
</dbReference>
<dbReference type="SUPFAM" id="SSF56601">
    <property type="entry name" value="beta-lactamase/transpeptidase-like"/>
    <property type="match status" value="1"/>
</dbReference>
<sequence>MRWSKLRTAAVALAALLSFPCAAGDDRALLRANARARQFVQQTLEQQRIPGLQVAVVRNGRVVLSESYGWANVENRVPVTAQTRFPINSATKAFTGVALMQLVEAGQVELDAPVSRYLSDLPEAWRGIRVRQLLAHTSGLPDIVDANGAMIRSGEADAWQAVKALPATAGPGDRFAYNQTNYGLLAQIVAKVTGHSYERYLSDHQFSAVGMPRTSFGDSYELIAGAATVYAYTPRQPLSNGETTRLSHWAYEIPYSLWAGGGIQTTADELARWLIALSEGRLIGAPALRAMWTPERLNDGSAGEWGLGWPVLQAAPQRQVAGIGGARAAFVVYPDQDLAVIVLTNLAGAQPQRFVPKIAEFYLAPAR</sequence>
<evidence type="ECO:0000313" key="4">
    <source>
        <dbReference type="Proteomes" id="UP000264492"/>
    </source>
</evidence>
<dbReference type="PANTHER" id="PTHR46825:SF9">
    <property type="entry name" value="BETA-LACTAMASE-RELATED DOMAIN-CONTAINING PROTEIN"/>
    <property type="match status" value="1"/>
</dbReference>
<evidence type="ECO:0000256" key="1">
    <source>
        <dbReference type="SAM" id="SignalP"/>
    </source>
</evidence>
<dbReference type="PANTHER" id="PTHR46825">
    <property type="entry name" value="D-ALANYL-D-ALANINE-CARBOXYPEPTIDASE/ENDOPEPTIDASE AMPH"/>
    <property type="match status" value="1"/>
</dbReference>
<dbReference type="AlphaFoldDB" id="A0A371JY07"/>
<accession>A0A371JY07</accession>
<proteinExistence type="predicted"/>
<feature type="domain" description="Beta-lactamase-related" evidence="2">
    <location>
        <begin position="37"/>
        <end position="351"/>
    </location>
</feature>
<dbReference type="InterPro" id="IPR012338">
    <property type="entry name" value="Beta-lactam/transpept-like"/>
</dbReference>
<comment type="caution">
    <text evidence="3">The sequence shown here is derived from an EMBL/GenBank/DDBJ whole genome shotgun (WGS) entry which is preliminary data.</text>
</comment>
<dbReference type="Pfam" id="PF00144">
    <property type="entry name" value="Beta-lactamase"/>
    <property type="match status" value="1"/>
</dbReference>
<protein>
    <submittedName>
        <fullName evidence="3">Class A beta-lactamase-related serine hydrolase</fullName>
    </submittedName>
</protein>
<dbReference type="OrthoDB" id="9799367at2"/>
<dbReference type="InterPro" id="IPR001466">
    <property type="entry name" value="Beta-lactam-related"/>
</dbReference>
<keyword evidence="4" id="KW-1185">Reference proteome</keyword>